<feature type="transmembrane region" description="Helical" evidence="1">
    <location>
        <begin position="36"/>
        <end position="55"/>
    </location>
</feature>
<dbReference type="Proteomes" id="UP000649573">
    <property type="component" value="Unassembled WGS sequence"/>
</dbReference>
<gene>
    <name evidence="2" type="ORF">GCM10010178_52710</name>
</gene>
<evidence type="ECO:0000256" key="1">
    <source>
        <dbReference type="SAM" id="Phobius"/>
    </source>
</evidence>
<accession>A0ABQ2UTQ1</accession>
<dbReference type="RefSeq" id="WP_189256393.1">
    <property type="nucleotide sequence ID" value="NZ_BMRE01000025.1"/>
</dbReference>
<comment type="caution">
    <text evidence="2">The sequence shown here is derived from an EMBL/GenBank/DDBJ whole genome shotgun (WGS) entry which is preliminary data.</text>
</comment>
<organism evidence="2 3">
    <name type="scientific">Lentzea flava</name>
    <dbReference type="NCBI Taxonomy" id="103732"/>
    <lineage>
        <taxon>Bacteria</taxon>
        <taxon>Bacillati</taxon>
        <taxon>Actinomycetota</taxon>
        <taxon>Actinomycetes</taxon>
        <taxon>Pseudonocardiales</taxon>
        <taxon>Pseudonocardiaceae</taxon>
        <taxon>Lentzea</taxon>
    </lineage>
</organism>
<name>A0ABQ2UTQ1_9PSEU</name>
<evidence type="ECO:0000313" key="3">
    <source>
        <dbReference type="Proteomes" id="UP000649573"/>
    </source>
</evidence>
<sequence length="398" mass="42892">MELKEALEAATADLDVRPGFVGDVMAGARRRHTRKLLAITAAVALLAGVTTGVALTRSSPETFTAGDVRLTAATAGDLADRTDVIEQALTAWNGKRPVPVTEVSSDAHVFWTANTPDGPAALIAQSVRVKASAEPQTLVGLVHGTEVVDQEVVYRDGREQGIYRIGDGEATYVVLGLGERVFWSVNPVRGPDLRYSRAWQDAEIHDGVAVVRAKPAESPVFLRTTIAPAADDFSRLGERISPRQEIEQAPPRTGLGWSSVLWATSRQDPGKPGQSQDKLVSEDLRRRGYMDYGHPLVLWEVRAWLPDGRYAVVTETNGDLIGALYQADGTFDRVLPGGPAVRGKPVPVRLVLPDGQGTILADRNALLGPEEREGAWLAPPGTTEVTIWRSGDQVVVPL</sequence>
<proteinExistence type="predicted"/>
<protein>
    <submittedName>
        <fullName evidence="2">Uncharacterized protein</fullName>
    </submittedName>
</protein>
<keyword evidence="1" id="KW-0812">Transmembrane</keyword>
<reference evidence="3" key="1">
    <citation type="journal article" date="2019" name="Int. J. Syst. Evol. Microbiol.">
        <title>The Global Catalogue of Microorganisms (GCM) 10K type strain sequencing project: providing services to taxonomists for standard genome sequencing and annotation.</title>
        <authorList>
            <consortium name="The Broad Institute Genomics Platform"/>
            <consortium name="The Broad Institute Genome Sequencing Center for Infectious Disease"/>
            <person name="Wu L."/>
            <person name="Ma J."/>
        </authorList>
    </citation>
    <scope>NUCLEOTIDE SEQUENCE [LARGE SCALE GENOMIC DNA]</scope>
    <source>
        <strain evidence="3">JCM 3296</strain>
    </source>
</reference>
<keyword evidence="1" id="KW-0472">Membrane</keyword>
<evidence type="ECO:0000313" key="2">
    <source>
        <dbReference type="EMBL" id="GGU53302.1"/>
    </source>
</evidence>
<dbReference type="EMBL" id="BMRE01000025">
    <property type="protein sequence ID" value="GGU53302.1"/>
    <property type="molecule type" value="Genomic_DNA"/>
</dbReference>
<keyword evidence="3" id="KW-1185">Reference proteome</keyword>
<keyword evidence="1" id="KW-1133">Transmembrane helix</keyword>